<evidence type="ECO:0000256" key="1">
    <source>
        <dbReference type="ARBA" id="ARBA00004123"/>
    </source>
</evidence>
<dbReference type="Proteomes" id="UP000410492">
    <property type="component" value="Unassembled WGS sequence"/>
</dbReference>
<dbReference type="InterPro" id="IPR016024">
    <property type="entry name" value="ARM-type_fold"/>
</dbReference>
<dbReference type="Pfam" id="PF12333">
    <property type="entry name" value="Ipi1_N"/>
    <property type="match status" value="1"/>
</dbReference>
<feature type="domain" description="Pre-rRNA-processing protein Ipi1 N-terminal" evidence="5">
    <location>
        <begin position="141"/>
        <end position="236"/>
    </location>
</feature>
<keyword evidence="7" id="KW-1185">Reference proteome</keyword>
<dbReference type="EMBL" id="CAACVG010013458">
    <property type="protein sequence ID" value="VEN61862.1"/>
    <property type="molecule type" value="Genomic_DNA"/>
</dbReference>
<dbReference type="InterPro" id="IPR024679">
    <property type="entry name" value="Ipi1_N"/>
</dbReference>
<dbReference type="SUPFAM" id="SSF48371">
    <property type="entry name" value="ARM repeat"/>
    <property type="match status" value="1"/>
</dbReference>
<evidence type="ECO:0000256" key="3">
    <source>
        <dbReference type="ARBA" id="ARBA00023242"/>
    </source>
</evidence>
<dbReference type="PANTHER" id="PTHR16056:SF2">
    <property type="entry name" value="TESTIS-EXPRESSED PROTEIN 10"/>
    <property type="match status" value="1"/>
</dbReference>
<evidence type="ECO:0000259" key="5">
    <source>
        <dbReference type="Pfam" id="PF12333"/>
    </source>
</evidence>
<evidence type="ECO:0000313" key="7">
    <source>
        <dbReference type="Proteomes" id="UP000410492"/>
    </source>
</evidence>
<dbReference type="InterPro" id="IPR011989">
    <property type="entry name" value="ARM-like"/>
</dbReference>
<dbReference type="Gene3D" id="1.25.10.10">
    <property type="entry name" value="Leucine-rich Repeat Variant"/>
    <property type="match status" value="1"/>
</dbReference>
<evidence type="ECO:0000256" key="2">
    <source>
        <dbReference type="ARBA" id="ARBA00006427"/>
    </source>
</evidence>
<protein>
    <recommendedName>
        <fullName evidence="5">Pre-rRNA-processing protein Ipi1 N-terminal domain-containing protein</fullName>
    </recommendedName>
</protein>
<keyword evidence="3" id="KW-0539">Nucleus</keyword>
<accession>A0A653DQR0</accession>
<dbReference type="PANTHER" id="PTHR16056">
    <property type="entry name" value="REGULATOR OF MICROTUBULE DYNAMICS PROTEIN"/>
    <property type="match status" value="1"/>
</dbReference>
<feature type="repeat" description="HEAT" evidence="4">
    <location>
        <begin position="107"/>
        <end position="145"/>
    </location>
</feature>
<evidence type="ECO:0000313" key="6">
    <source>
        <dbReference type="EMBL" id="VEN61862.1"/>
    </source>
</evidence>
<dbReference type="GO" id="GO:0071339">
    <property type="term" value="C:MLL1 complex"/>
    <property type="evidence" value="ECO:0007669"/>
    <property type="project" value="TreeGrafter"/>
</dbReference>
<sequence>MGKNHRHKKNIKADKAKVKLKRSKTKFLPKGQNVTNTAFNIKPIILPEQLRAKESDIPLSRRKLDAKDLLARLKHYNENIRHSACEELAEIFRIHTKELVSQHLAQIVVSISSLMQDKERKVRKAAVKAVNVILEVTEEDKLQPFYNCFLTNLKCAMTNIDRNIQEDSLFFLDCFLKQKNDLIASYRDNILPEVFSLFSKLQSNSGVERKLTLNLGSKMTSVTWRINIMSRLLQLLPKVDSDNTNRDTVSYKNYHQATYSHTFPIYKSEFGKVLGTTSEFFGPLQSNTDIPNTFSFQVMAFVPLLFETFIEVSPDKKAVKNGDEYTPLNGEAVAVLTCVMSTLYLLWKYYSKTKEYNNLKQVFLKTEAKKFLSHLLSNFPYCKSGGTVHKKLKNQIVPDVSTDNKCTKENLMIAYIYFSLSMTDKLHKDMKSELQMVTSFVNKLLLTKKDVNQTDAKLLVEFLKLCIIDNTTKSKKLGIDVRTIVDNTITFYTHSTTSESVKRELFTILLHVADIPTLNKSAQYNSWLSTLPSMLCKTKVSDATVDSLIQFSKIGNEVFEQAFIKRFQKIIGNLRSLIIGISKSSVINSEETVKRKIVYIFYFFKTLDPILEDINKFCDLEPTCTYSYYFREMLSLRSDLRFHH</sequence>
<proteinExistence type="inferred from homology"/>
<comment type="similarity">
    <text evidence="2">Belongs to the IPI1/TEX10 family.</text>
</comment>
<organism evidence="6 7">
    <name type="scientific">Callosobruchus maculatus</name>
    <name type="common">Southern cowpea weevil</name>
    <name type="synonym">Pulse bruchid</name>
    <dbReference type="NCBI Taxonomy" id="64391"/>
    <lineage>
        <taxon>Eukaryota</taxon>
        <taxon>Metazoa</taxon>
        <taxon>Ecdysozoa</taxon>
        <taxon>Arthropoda</taxon>
        <taxon>Hexapoda</taxon>
        <taxon>Insecta</taxon>
        <taxon>Pterygota</taxon>
        <taxon>Neoptera</taxon>
        <taxon>Endopterygota</taxon>
        <taxon>Coleoptera</taxon>
        <taxon>Polyphaga</taxon>
        <taxon>Cucujiformia</taxon>
        <taxon>Chrysomeloidea</taxon>
        <taxon>Chrysomelidae</taxon>
        <taxon>Bruchinae</taxon>
        <taxon>Bruchini</taxon>
        <taxon>Callosobruchus</taxon>
    </lineage>
</organism>
<dbReference type="PROSITE" id="PS50077">
    <property type="entry name" value="HEAT_REPEAT"/>
    <property type="match status" value="1"/>
</dbReference>
<evidence type="ECO:0000256" key="4">
    <source>
        <dbReference type="PROSITE-ProRule" id="PRU00103"/>
    </source>
</evidence>
<dbReference type="AlphaFoldDB" id="A0A653DQR0"/>
<dbReference type="OrthoDB" id="361362at2759"/>
<name>A0A653DQR0_CALMS</name>
<comment type="subcellular location">
    <subcellularLocation>
        <location evidence="1">Nucleus</location>
    </subcellularLocation>
</comment>
<reference evidence="6 7" key="1">
    <citation type="submission" date="2019-01" db="EMBL/GenBank/DDBJ databases">
        <authorList>
            <person name="Sayadi A."/>
        </authorList>
    </citation>
    <scope>NUCLEOTIDE SEQUENCE [LARGE SCALE GENOMIC DNA]</scope>
</reference>
<dbReference type="InterPro" id="IPR021133">
    <property type="entry name" value="HEAT_type_2"/>
</dbReference>
<gene>
    <name evidence="6" type="ORF">CALMAC_LOCUS19159</name>
</gene>